<comment type="caution">
    <text evidence="4">The sequence shown here is derived from an EMBL/GenBank/DDBJ whole genome shotgun (WGS) entry which is preliminary data.</text>
</comment>
<dbReference type="Proteomes" id="UP000269438">
    <property type="component" value="Unassembled WGS sequence"/>
</dbReference>
<gene>
    <name evidence="4" type="ORF">D9V34_09410</name>
</gene>
<dbReference type="AlphaFoldDB" id="A0A3L7AQW2"/>
<feature type="domain" description="DUF58" evidence="3">
    <location>
        <begin position="254"/>
        <end position="326"/>
    </location>
</feature>
<dbReference type="PANTHER" id="PTHR34351:SF1">
    <property type="entry name" value="SLR1927 PROTEIN"/>
    <property type="match status" value="1"/>
</dbReference>
<name>A0A3L7AQW2_9MICO</name>
<feature type="transmembrane region" description="Helical" evidence="2">
    <location>
        <begin position="93"/>
        <end position="116"/>
    </location>
</feature>
<organism evidence="4 5">
    <name type="scientific">Mycetocola lacteus</name>
    <dbReference type="NCBI Taxonomy" id="76637"/>
    <lineage>
        <taxon>Bacteria</taxon>
        <taxon>Bacillati</taxon>
        <taxon>Actinomycetota</taxon>
        <taxon>Actinomycetes</taxon>
        <taxon>Micrococcales</taxon>
        <taxon>Microbacteriaceae</taxon>
        <taxon>Mycetocola</taxon>
    </lineage>
</organism>
<proteinExistence type="predicted"/>
<feature type="region of interest" description="Disordered" evidence="1">
    <location>
        <begin position="1"/>
        <end position="29"/>
    </location>
</feature>
<keyword evidence="2" id="KW-0812">Transmembrane</keyword>
<dbReference type="Pfam" id="PF01882">
    <property type="entry name" value="DUF58"/>
    <property type="match status" value="1"/>
</dbReference>
<dbReference type="EMBL" id="RCUY01000009">
    <property type="protein sequence ID" value="RLP82031.1"/>
    <property type="molecule type" value="Genomic_DNA"/>
</dbReference>
<dbReference type="OrthoDB" id="9812729at2"/>
<protein>
    <submittedName>
        <fullName evidence="4">DUF58 domain-containing protein</fullName>
    </submittedName>
</protein>
<evidence type="ECO:0000259" key="3">
    <source>
        <dbReference type="Pfam" id="PF01882"/>
    </source>
</evidence>
<evidence type="ECO:0000313" key="5">
    <source>
        <dbReference type="Proteomes" id="UP000269438"/>
    </source>
</evidence>
<evidence type="ECO:0000313" key="4">
    <source>
        <dbReference type="EMBL" id="RLP82031.1"/>
    </source>
</evidence>
<evidence type="ECO:0000256" key="2">
    <source>
        <dbReference type="SAM" id="Phobius"/>
    </source>
</evidence>
<dbReference type="InterPro" id="IPR002881">
    <property type="entry name" value="DUF58"/>
</dbReference>
<feature type="compositionally biased region" description="Polar residues" evidence="1">
    <location>
        <begin position="1"/>
        <end position="15"/>
    </location>
</feature>
<accession>A0A3L7AQW2</accession>
<feature type="transmembrane region" description="Helical" evidence="2">
    <location>
        <begin position="61"/>
        <end position="87"/>
    </location>
</feature>
<keyword evidence="2" id="KW-0472">Membrane</keyword>
<keyword evidence="5" id="KW-1185">Reference proteome</keyword>
<sequence>MSTETGRNTGTSQRTYTRHTELGSTVTSTSFERPTRRTRLRRSLRRSTRRWRRRLLRARRWLGETITATGWLILGAGVAGVIAGGLLGWVEGWYLLCISVILVVCASPFLFGVRAYRMTISTDRERVFAGSEVAVALRAENLVNRPALPSVAELTVGDAVVEVPIPLLGPKAERKIPLPLTAPNRGVIWLGPVTVSKRDPIGLFRREMTWRKRLRLWVHPRIVMLPQHTAGMVRDLDGQSSRVLTDSDLSFHAVRDYARGDSYRHVHWRSTAKTGALMVRQYEESRLARVALVFDALRSEYVDNQEFELAVSAAASISVQAIRDGRERYIASAWHPEGSRAGVGELSELPSRTSTMMLDAWAELEALSEGPSLEYLAHRVSHTRDQLSIVYLVVGSQTDMLRLRRAASLFPATVRVMVVRAERLADPRSVVSGETVVLTVGALGDLPQLLVRGSKG</sequence>
<dbReference type="PANTHER" id="PTHR34351">
    <property type="entry name" value="SLR1927 PROTEIN-RELATED"/>
    <property type="match status" value="1"/>
</dbReference>
<keyword evidence="2" id="KW-1133">Transmembrane helix</keyword>
<evidence type="ECO:0000256" key="1">
    <source>
        <dbReference type="SAM" id="MobiDB-lite"/>
    </source>
</evidence>
<reference evidence="4 5" key="1">
    <citation type="submission" date="2018-10" db="EMBL/GenBank/DDBJ databases">
        <authorList>
            <person name="Li J."/>
        </authorList>
    </citation>
    <scope>NUCLEOTIDE SEQUENCE [LARGE SCALE GENOMIC DNA]</scope>
    <source>
        <strain evidence="4 5">JCM 11654</strain>
    </source>
</reference>
<dbReference type="RefSeq" id="WP_121688587.1">
    <property type="nucleotide sequence ID" value="NZ_RCUY01000009.1"/>
</dbReference>